<keyword evidence="2" id="KW-1133">Transmembrane helix</keyword>
<dbReference type="Proteomes" id="UP001500307">
    <property type="component" value="Unassembled WGS sequence"/>
</dbReference>
<evidence type="ECO:0000313" key="4">
    <source>
        <dbReference type="Proteomes" id="UP001500307"/>
    </source>
</evidence>
<feature type="transmembrane region" description="Helical" evidence="2">
    <location>
        <begin position="29"/>
        <end position="47"/>
    </location>
</feature>
<proteinExistence type="predicted"/>
<evidence type="ECO:0000313" key="3">
    <source>
        <dbReference type="EMBL" id="GAA4573298.1"/>
    </source>
</evidence>
<gene>
    <name evidence="3" type="ORF">GCM10023176_38010</name>
</gene>
<feature type="compositionally biased region" description="Basic and acidic residues" evidence="1">
    <location>
        <begin position="1"/>
        <end position="10"/>
    </location>
</feature>
<accession>A0ABP8ST68</accession>
<evidence type="ECO:0000256" key="1">
    <source>
        <dbReference type="SAM" id="MobiDB-lite"/>
    </source>
</evidence>
<name>A0ABP8ST68_9ACTN</name>
<comment type="caution">
    <text evidence="3">The sequence shown here is derived from an EMBL/GenBank/DDBJ whole genome shotgun (WGS) entry which is preliminary data.</text>
</comment>
<keyword evidence="4" id="KW-1185">Reference proteome</keyword>
<organism evidence="3 4">
    <name type="scientific">Micromonospora coerulea</name>
    <dbReference type="NCBI Taxonomy" id="47856"/>
    <lineage>
        <taxon>Bacteria</taxon>
        <taxon>Bacillati</taxon>
        <taxon>Actinomycetota</taxon>
        <taxon>Actinomycetes</taxon>
        <taxon>Micromonosporales</taxon>
        <taxon>Micromonosporaceae</taxon>
        <taxon>Micromonospora</taxon>
    </lineage>
</organism>
<protein>
    <submittedName>
        <fullName evidence="3">Uncharacterized protein</fullName>
    </submittedName>
</protein>
<keyword evidence="2" id="KW-0812">Transmembrane</keyword>
<reference evidence="4" key="1">
    <citation type="journal article" date="2019" name="Int. J. Syst. Evol. Microbiol.">
        <title>The Global Catalogue of Microorganisms (GCM) 10K type strain sequencing project: providing services to taxonomists for standard genome sequencing and annotation.</title>
        <authorList>
            <consortium name="The Broad Institute Genomics Platform"/>
            <consortium name="The Broad Institute Genome Sequencing Center for Infectious Disease"/>
            <person name="Wu L."/>
            <person name="Ma J."/>
        </authorList>
    </citation>
    <scope>NUCLEOTIDE SEQUENCE [LARGE SCALE GENOMIC DNA]</scope>
    <source>
        <strain evidence="4">JCM 3175</strain>
    </source>
</reference>
<dbReference type="EMBL" id="BAABGU010000021">
    <property type="protein sequence ID" value="GAA4573298.1"/>
    <property type="molecule type" value="Genomic_DNA"/>
</dbReference>
<sequence length="186" mass="19823">MIDLDEHNHQPAESATATPDRLKVRRKTTLRLVAAFVVGVVLGGFGASELRDSRDQRERNAVVALVALPQSAHFGGSSAPGSVQLSGQLMLINAGPAPITVRGGQAERPGVAVRSTGQPRLLPPGGTGQLLVALRFECSIAFQPEPLSLRLSVETDDKQVREVTYPVPLVGSDWERDAQSMCEAHA</sequence>
<keyword evidence="2" id="KW-0472">Membrane</keyword>
<evidence type="ECO:0000256" key="2">
    <source>
        <dbReference type="SAM" id="Phobius"/>
    </source>
</evidence>
<feature type="region of interest" description="Disordered" evidence="1">
    <location>
        <begin position="1"/>
        <end position="20"/>
    </location>
</feature>